<reference evidence="6" key="1">
    <citation type="submission" date="2022-07" db="EMBL/GenBank/DDBJ databases">
        <title>Taxonomy of Novel Oxalotrophic and Methylotrophic Bacteria.</title>
        <authorList>
            <person name="Sahin N."/>
            <person name="Tani A."/>
        </authorList>
    </citation>
    <scope>NUCLEOTIDE SEQUENCE</scope>
    <source>
        <strain evidence="6">Y10</strain>
    </source>
</reference>
<dbReference type="PANTHER" id="PTHR10286">
    <property type="entry name" value="INORGANIC PYROPHOSPHATASE"/>
    <property type="match status" value="1"/>
</dbReference>
<dbReference type="Proteomes" id="UP001143543">
    <property type="component" value="Unassembled WGS sequence"/>
</dbReference>
<evidence type="ECO:0000256" key="3">
    <source>
        <dbReference type="ARBA" id="ARBA00022723"/>
    </source>
</evidence>
<proteinExistence type="predicted"/>
<dbReference type="Pfam" id="PF00719">
    <property type="entry name" value="Pyrophosphatase"/>
    <property type="match status" value="1"/>
</dbReference>
<keyword evidence="5" id="KW-0460">Magnesium</keyword>
<dbReference type="EC" id="3.6.1.1" evidence="2"/>
<protein>
    <recommendedName>
        <fullName evidence="2">inorganic diphosphatase</fullName>
        <ecNumber evidence="2">3.6.1.1</ecNumber>
    </recommendedName>
</protein>
<organism evidence="6 7">
    <name type="scientific">Neptunitalea lumnitzerae</name>
    <dbReference type="NCBI Taxonomy" id="2965509"/>
    <lineage>
        <taxon>Bacteria</taxon>
        <taxon>Pseudomonadati</taxon>
        <taxon>Bacteroidota</taxon>
        <taxon>Flavobacteriia</taxon>
        <taxon>Flavobacteriales</taxon>
        <taxon>Flavobacteriaceae</taxon>
        <taxon>Neptunitalea</taxon>
    </lineage>
</organism>
<dbReference type="RefSeq" id="WP_281764503.1">
    <property type="nucleotide sequence ID" value="NZ_BRVO01000001.1"/>
</dbReference>
<keyword evidence="4" id="KW-0378">Hydrolase</keyword>
<dbReference type="EMBL" id="BRVO01000001">
    <property type="protein sequence ID" value="GLB48879.1"/>
    <property type="molecule type" value="Genomic_DNA"/>
</dbReference>
<evidence type="ECO:0000256" key="4">
    <source>
        <dbReference type="ARBA" id="ARBA00022801"/>
    </source>
</evidence>
<dbReference type="SUPFAM" id="SSF50324">
    <property type="entry name" value="Inorganic pyrophosphatase"/>
    <property type="match status" value="1"/>
</dbReference>
<keyword evidence="3" id="KW-0479">Metal-binding</keyword>
<evidence type="ECO:0000256" key="2">
    <source>
        <dbReference type="ARBA" id="ARBA00012146"/>
    </source>
</evidence>
<dbReference type="PROSITE" id="PS51257">
    <property type="entry name" value="PROKAR_LIPOPROTEIN"/>
    <property type="match status" value="1"/>
</dbReference>
<dbReference type="InterPro" id="IPR036649">
    <property type="entry name" value="Pyrophosphatase_sf"/>
</dbReference>
<dbReference type="Gene3D" id="3.90.80.10">
    <property type="entry name" value="Inorganic pyrophosphatase"/>
    <property type="match status" value="1"/>
</dbReference>
<comment type="cofactor">
    <cofactor evidence="1">
        <name>Mg(2+)</name>
        <dbReference type="ChEBI" id="CHEBI:18420"/>
    </cofactor>
</comment>
<evidence type="ECO:0000313" key="6">
    <source>
        <dbReference type="EMBL" id="GLB48879.1"/>
    </source>
</evidence>
<keyword evidence="7" id="KW-1185">Reference proteome</keyword>
<name>A0ABQ5MHL1_9FLAO</name>
<evidence type="ECO:0000256" key="1">
    <source>
        <dbReference type="ARBA" id="ARBA00001946"/>
    </source>
</evidence>
<evidence type="ECO:0000313" key="7">
    <source>
        <dbReference type="Proteomes" id="UP001143543"/>
    </source>
</evidence>
<sequence length="195" mass="21911">MKTKYLYIITFILFLVSCGPKTESEPTVFTEDNYVNAIIEVPSGDKSNLNYDEISNTFDGANVKKANKYLSYVGNYGFITGTATNISEQGDGLPVDVLVLSKRQKLGKIVTTKPIALLKLVRNGKLDYKVISLPSKPSRNFSKVTCFKDLQTQHPEIETMVEMWFKNHDKLTNEDIVGWGNEEEAIAYIKANIKS</sequence>
<accession>A0ABQ5MHL1</accession>
<evidence type="ECO:0000256" key="5">
    <source>
        <dbReference type="ARBA" id="ARBA00022842"/>
    </source>
</evidence>
<gene>
    <name evidence="6" type="ORF">Y10_12470</name>
</gene>
<dbReference type="InterPro" id="IPR008162">
    <property type="entry name" value="Pyrophosphatase"/>
</dbReference>
<comment type="caution">
    <text evidence="6">The sequence shown here is derived from an EMBL/GenBank/DDBJ whole genome shotgun (WGS) entry which is preliminary data.</text>
</comment>